<keyword evidence="5" id="KW-1185">Reference proteome</keyword>
<name>A0A6I3SW84_9BURK</name>
<dbReference type="Proteomes" id="UP000622638">
    <property type="component" value="Unassembled WGS sequence"/>
</dbReference>
<reference evidence="3 4" key="3">
    <citation type="submission" date="2019-11" db="EMBL/GenBank/DDBJ databases">
        <title>Type strains purchased from KCTC, JCM and DSMZ.</title>
        <authorList>
            <person name="Lu H."/>
        </authorList>
    </citation>
    <scope>NUCLEOTIDE SEQUENCE [LARGE SCALE GENOMIC DNA]</scope>
    <source>
        <strain evidence="3 4">KCTC 52429</strain>
    </source>
</reference>
<reference evidence="2" key="4">
    <citation type="submission" date="2024-05" db="EMBL/GenBank/DDBJ databases">
        <authorList>
            <person name="Sun Q."/>
            <person name="Zhou Y."/>
        </authorList>
    </citation>
    <scope>NUCLEOTIDE SEQUENCE</scope>
    <source>
        <strain evidence="2">CGMCC 1.15931</strain>
    </source>
</reference>
<evidence type="ECO:0000313" key="2">
    <source>
        <dbReference type="EMBL" id="GGC12911.1"/>
    </source>
</evidence>
<organism evidence="3 4">
    <name type="scientific">Pseudoduganella buxea</name>
    <dbReference type="NCBI Taxonomy" id="1949069"/>
    <lineage>
        <taxon>Bacteria</taxon>
        <taxon>Pseudomonadati</taxon>
        <taxon>Pseudomonadota</taxon>
        <taxon>Betaproteobacteria</taxon>
        <taxon>Burkholderiales</taxon>
        <taxon>Oxalobacteraceae</taxon>
        <taxon>Telluria group</taxon>
        <taxon>Pseudoduganella</taxon>
    </lineage>
</organism>
<dbReference type="EMBL" id="WNKZ01000025">
    <property type="protein sequence ID" value="MTV53289.1"/>
    <property type="molecule type" value="Genomic_DNA"/>
</dbReference>
<evidence type="ECO:0000313" key="5">
    <source>
        <dbReference type="Proteomes" id="UP000622638"/>
    </source>
</evidence>
<evidence type="ECO:0000313" key="4">
    <source>
        <dbReference type="Proteomes" id="UP000430634"/>
    </source>
</evidence>
<sequence length="116" mass="12039">MAQYPFGIGGWRRNGPLPYNLVAMTAVAITALTWLLAALLLRGVFTGGPAQCGDFGFSCLGNAVVAVALGSVAGTIAALCSFAGARRQRWLCWLALLLSGAPLLAVATMALLVFVR</sequence>
<proteinExistence type="predicted"/>
<reference evidence="2" key="1">
    <citation type="journal article" date="2014" name="Int. J. Syst. Evol. Microbiol.">
        <title>Complete genome of a new Firmicutes species belonging to the dominant human colonic microbiota ('Ruminococcus bicirculans') reveals two chromosomes and a selective capacity to utilize plant glucans.</title>
        <authorList>
            <consortium name="NISC Comparative Sequencing Program"/>
            <person name="Wegmann U."/>
            <person name="Louis P."/>
            <person name="Goesmann A."/>
            <person name="Henrissat B."/>
            <person name="Duncan S.H."/>
            <person name="Flint H.J."/>
        </authorList>
    </citation>
    <scope>NUCLEOTIDE SEQUENCE</scope>
    <source>
        <strain evidence="2">CGMCC 1.15931</strain>
    </source>
</reference>
<gene>
    <name evidence="2" type="ORF">GCM10011572_37910</name>
    <name evidence="3" type="ORF">GM672_11155</name>
</gene>
<evidence type="ECO:0000256" key="1">
    <source>
        <dbReference type="SAM" id="Phobius"/>
    </source>
</evidence>
<dbReference type="EMBL" id="BMKG01000017">
    <property type="protein sequence ID" value="GGC12911.1"/>
    <property type="molecule type" value="Genomic_DNA"/>
</dbReference>
<feature type="transmembrane region" description="Helical" evidence="1">
    <location>
        <begin position="90"/>
        <end position="115"/>
    </location>
</feature>
<feature type="transmembrane region" description="Helical" evidence="1">
    <location>
        <begin position="21"/>
        <end position="41"/>
    </location>
</feature>
<accession>A0A6I3SW84</accession>
<keyword evidence="1" id="KW-0472">Membrane</keyword>
<protein>
    <submittedName>
        <fullName evidence="3">Uncharacterized protein</fullName>
    </submittedName>
</protein>
<keyword evidence="1" id="KW-0812">Transmembrane</keyword>
<evidence type="ECO:0000313" key="3">
    <source>
        <dbReference type="EMBL" id="MTV53289.1"/>
    </source>
</evidence>
<dbReference type="RefSeq" id="WP_155470603.1">
    <property type="nucleotide sequence ID" value="NZ_BMKG01000017.1"/>
</dbReference>
<dbReference type="Proteomes" id="UP000430634">
    <property type="component" value="Unassembled WGS sequence"/>
</dbReference>
<reference evidence="5" key="2">
    <citation type="journal article" date="2019" name="Int. J. Syst. Evol. Microbiol.">
        <title>The Global Catalogue of Microorganisms (GCM) 10K type strain sequencing project: providing services to taxonomists for standard genome sequencing and annotation.</title>
        <authorList>
            <consortium name="The Broad Institute Genomics Platform"/>
            <consortium name="The Broad Institute Genome Sequencing Center for Infectious Disease"/>
            <person name="Wu L."/>
            <person name="Ma J."/>
        </authorList>
    </citation>
    <scope>NUCLEOTIDE SEQUENCE [LARGE SCALE GENOMIC DNA]</scope>
    <source>
        <strain evidence="5">CGMCC 1.15931</strain>
    </source>
</reference>
<comment type="caution">
    <text evidence="3">The sequence shown here is derived from an EMBL/GenBank/DDBJ whole genome shotgun (WGS) entry which is preliminary data.</text>
</comment>
<feature type="transmembrane region" description="Helical" evidence="1">
    <location>
        <begin position="61"/>
        <end position="83"/>
    </location>
</feature>
<keyword evidence="1" id="KW-1133">Transmembrane helix</keyword>
<dbReference type="AlphaFoldDB" id="A0A6I3SW84"/>